<protein>
    <submittedName>
        <fullName evidence="1">Uncharacterized protein</fullName>
    </submittedName>
</protein>
<keyword evidence="2" id="KW-1185">Reference proteome</keyword>
<dbReference type="EMBL" id="SIJK02000061">
    <property type="protein sequence ID" value="MBP1468246.1"/>
    <property type="molecule type" value="Genomic_DNA"/>
</dbReference>
<name>A0ABS4DFM3_9CHLR</name>
<reference evidence="1 2" key="1">
    <citation type="submission" date="2021-03" db="EMBL/GenBank/DDBJ databases">
        <authorList>
            <person name="Grouzdev D.S."/>
        </authorList>
    </citation>
    <scope>NUCLEOTIDE SEQUENCE [LARGE SCALE GENOMIC DNA]</scope>
    <source>
        <strain evidence="1 2">M50-1</strain>
    </source>
</reference>
<proteinExistence type="predicted"/>
<sequence length="79" mass="8982">MTQRRRDFDAKAQGRKDFLYYDSLRLCAFASLRQILCVKSFASILPAVARFSPHAVFDVVVDDEVEFFVCVVSSVQKSS</sequence>
<evidence type="ECO:0000313" key="1">
    <source>
        <dbReference type="EMBL" id="MBP1468246.1"/>
    </source>
</evidence>
<dbReference type="Proteomes" id="UP001193081">
    <property type="component" value="Unassembled WGS sequence"/>
</dbReference>
<evidence type="ECO:0000313" key="2">
    <source>
        <dbReference type="Proteomes" id="UP001193081"/>
    </source>
</evidence>
<organism evidence="1 2">
    <name type="scientific">Candidatus Chloroploca mongolica</name>
    <dbReference type="NCBI Taxonomy" id="2528176"/>
    <lineage>
        <taxon>Bacteria</taxon>
        <taxon>Bacillati</taxon>
        <taxon>Chloroflexota</taxon>
        <taxon>Chloroflexia</taxon>
        <taxon>Chloroflexales</taxon>
        <taxon>Chloroflexineae</taxon>
        <taxon>Oscillochloridaceae</taxon>
        <taxon>Candidatus Chloroploca</taxon>
    </lineage>
</organism>
<dbReference type="RefSeq" id="WP_135480812.1">
    <property type="nucleotide sequence ID" value="NZ_SIJK02000061.1"/>
</dbReference>
<gene>
    <name evidence="1" type="ORF">EYB53_021225</name>
</gene>
<accession>A0ABS4DFM3</accession>
<comment type="caution">
    <text evidence="1">The sequence shown here is derived from an EMBL/GenBank/DDBJ whole genome shotgun (WGS) entry which is preliminary data.</text>
</comment>